<gene>
    <name evidence="2" type="ORF">S03H2_70812</name>
</gene>
<evidence type="ECO:0000313" key="2">
    <source>
        <dbReference type="EMBL" id="GAH97104.1"/>
    </source>
</evidence>
<feature type="region of interest" description="Disordered" evidence="1">
    <location>
        <begin position="75"/>
        <end position="112"/>
    </location>
</feature>
<feature type="non-terminal residue" evidence="2">
    <location>
        <position position="1"/>
    </location>
</feature>
<dbReference type="EMBL" id="BARU01047180">
    <property type="protein sequence ID" value="GAH97104.1"/>
    <property type="molecule type" value="Genomic_DNA"/>
</dbReference>
<evidence type="ECO:0000256" key="1">
    <source>
        <dbReference type="SAM" id="MobiDB-lite"/>
    </source>
</evidence>
<feature type="compositionally biased region" description="Polar residues" evidence="1">
    <location>
        <begin position="1"/>
        <end position="23"/>
    </location>
</feature>
<sequence length="112" mass="12474">WGSPSTSKTTVTNASGTIPQPGTNGAIRIREYSATSTGYTYYKYNLHIDWVTQGGTNYGEYDYYADQENKYITSSLNSGSGEDEVISENWQRDDSDVNNQEPALNEPPEWGT</sequence>
<dbReference type="AlphaFoldDB" id="X1L3U3"/>
<organism evidence="2">
    <name type="scientific">marine sediment metagenome</name>
    <dbReference type="NCBI Taxonomy" id="412755"/>
    <lineage>
        <taxon>unclassified sequences</taxon>
        <taxon>metagenomes</taxon>
        <taxon>ecological metagenomes</taxon>
    </lineage>
</organism>
<proteinExistence type="predicted"/>
<feature type="region of interest" description="Disordered" evidence="1">
    <location>
        <begin position="1"/>
        <end position="24"/>
    </location>
</feature>
<accession>X1L3U3</accession>
<reference evidence="2" key="1">
    <citation type="journal article" date="2014" name="Front. Microbiol.">
        <title>High frequency of phylogenetically diverse reductive dehalogenase-homologous genes in deep subseafloor sedimentary metagenomes.</title>
        <authorList>
            <person name="Kawai M."/>
            <person name="Futagami T."/>
            <person name="Toyoda A."/>
            <person name="Takaki Y."/>
            <person name="Nishi S."/>
            <person name="Hori S."/>
            <person name="Arai W."/>
            <person name="Tsubouchi T."/>
            <person name="Morono Y."/>
            <person name="Uchiyama I."/>
            <person name="Ito T."/>
            <person name="Fujiyama A."/>
            <person name="Inagaki F."/>
            <person name="Takami H."/>
        </authorList>
    </citation>
    <scope>NUCLEOTIDE SEQUENCE</scope>
    <source>
        <strain evidence="2">Expedition CK06-06</strain>
    </source>
</reference>
<comment type="caution">
    <text evidence="2">The sequence shown here is derived from an EMBL/GenBank/DDBJ whole genome shotgun (WGS) entry which is preliminary data.</text>
</comment>
<protein>
    <submittedName>
        <fullName evidence="2">Uncharacterized protein</fullName>
    </submittedName>
</protein>
<name>X1L3U3_9ZZZZ</name>
<feature type="non-terminal residue" evidence="2">
    <location>
        <position position="112"/>
    </location>
</feature>